<organism evidence="5 7">
    <name type="scientific">Trichuris muris</name>
    <name type="common">Mouse whipworm</name>
    <dbReference type="NCBI Taxonomy" id="70415"/>
    <lineage>
        <taxon>Eukaryota</taxon>
        <taxon>Metazoa</taxon>
        <taxon>Ecdysozoa</taxon>
        <taxon>Nematoda</taxon>
        <taxon>Enoplea</taxon>
        <taxon>Dorylaimia</taxon>
        <taxon>Trichinellida</taxon>
        <taxon>Trichuridae</taxon>
        <taxon>Trichuris</taxon>
    </lineage>
</organism>
<evidence type="ECO:0000313" key="5">
    <source>
        <dbReference type="Proteomes" id="UP000046395"/>
    </source>
</evidence>
<dbReference type="GO" id="GO:0008270">
    <property type="term" value="F:zinc ion binding"/>
    <property type="evidence" value="ECO:0007669"/>
    <property type="project" value="UniProtKB-KW"/>
</dbReference>
<reference evidence="5" key="1">
    <citation type="submission" date="2014-03" db="EMBL/GenBank/DDBJ databases">
        <title>The whipworm genome and dual-species transcriptomics of an intimate host-pathogen interaction.</title>
        <authorList>
            <person name="Foth B.J."/>
            <person name="Tsai I.J."/>
            <person name="Reid A.J."/>
            <person name="Bancroft A.J."/>
            <person name="Nichol S."/>
            <person name="Tracey A."/>
            <person name="Holroyd N."/>
            <person name="Cotton J.A."/>
            <person name="Stanley E.J."/>
            <person name="Zarowiecki M."/>
            <person name="Liu J.Z."/>
            <person name="Huckvale T."/>
            <person name="Cooper P.J."/>
            <person name="Grencis R.K."/>
            <person name="Berriman M."/>
        </authorList>
    </citation>
    <scope>NUCLEOTIDE SEQUENCE [LARGE SCALE GENOMIC DNA]</scope>
    <source>
        <strain evidence="5">Edinburgh</strain>
    </source>
</reference>
<dbReference type="WBParaSite" id="TMUE_3000012211.1">
    <property type="protein sequence ID" value="TMUE_3000012211.1"/>
    <property type="gene ID" value="WBGene00294691"/>
</dbReference>
<name>A0A5S6QXV2_TRIMR</name>
<dbReference type="Proteomes" id="UP000046395">
    <property type="component" value="Unassembled WGS sequence"/>
</dbReference>
<evidence type="ECO:0000256" key="2">
    <source>
        <dbReference type="ARBA" id="ARBA00022771"/>
    </source>
</evidence>
<feature type="domain" description="FLYWCH-type" evidence="4">
    <location>
        <begin position="2"/>
        <end position="48"/>
    </location>
</feature>
<evidence type="ECO:0000313" key="7">
    <source>
        <dbReference type="WBParaSite" id="TMUE_3000012211.1"/>
    </source>
</evidence>
<evidence type="ECO:0000313" key="6">
    <source>
        <dbReference type="WBParaSite" id="TMUE_0000000537.1"/>
    </source>
</evidence>
<dbReference type="InterPro" id="IPR007588">
    <property type="entry name" value="Znf_FLYWCH"/>
</dbReference>
<keyword evidence="2" id="KW-0863">Zinc-finger</keyword>
<keyword evidence="3" id="KW-0862">Zinc</keyword>
<dbReference type="WBParaSite" id="TMUE_0000000537.1">
    <property type="protein sequence ID" value="TMUE_0000000537.1"/>
    <property type="gene ID" value="WBGene00296477"/>
</dbReference>
<dbReference type="Pfam" id="PF04500">
    <property type="entry name" value="FLYWCH"/>
    <property type="match status" value="1"/>
</dbReference>
<accession>A0A5S6QXV2</accession>
<dbReference type="AlphaFoldDB" id="A0A5S6QXV2"/>
<evidence type="ECO:0000256" key="3">
    <source>
        <dbReference type="ARBA" id="ARBA00022833"/>
    </source>
</evidence>
<reference evidence="6 7" key="2">
    <citation type="submission" date="2019-12" db="UniProtKB">
        <authorList>
            <consortium name="WormBaseParasite"/>
        </authorList>
    </citation>
    <scope>IDENTIFICATION</scope>
</reference>
<evidence type="ECO:0000259" key="4">
    <source>
        <dbReference type="Pfam" id="PF04500"/>
    </source>
</evidence>
<dbReference type="Gene3D" id="2.20.25.240">
    <property type="match status" value="1"/>
</dbReference>
<evidence type="ECO:0000256" key="1">
    <source>
        <dbReference type="ARBA" id="ARBA00022723"/>
    </source>
</evidence>
<sequence length="209" mass="23601">MFTFDRLNAAGTVKFWRCDQRSMEECKARIHTLVPTGEVIKEINHHCHGSDAARVQLNAVCTAAKRRADQTKETPAVILNEAYLSASTATMGQMPCNRAMRQMIRRRRLAVEVPQPVDRASLIVPEAYSTYRTGEQFLLCDSGVGDGERIFGRKWHSSWNGEMKIVYTDGTFNITPRHIAHKDGASLFPYYWPSSRTSGKCNTAECLKQ</sequence>
<keyword evidence="1" id="KW-0479">Metal-binding</keyword>
<proteinExistence type="predicted"/>
<protein>
    <submittedName>
        <fullName evidence="6 7">FLYWCH-type domain-containing protein</fullName>
    </submittedName>
</protein>
<keyword evidence="5" id="KW-1185">Reference proteome</keyword>
<dbReference type="STRING" id="70415.A0A5S6QXV2"/>